<feature type="transmembrane region" description="Helical" evidence="6">
    <location>
        <begin position="140"/>
        <end position="160"/>
    </location>
</feature>
<feature type="transmembrane region" description="Helical" evidence="6">
    <location>
        <begin position="35"/>
        <end position="54"/>
    </location>
</feature>
<evidence type="ECO:0000256" key="1">
    <source>
        <dbReference type="ARBA" id="ARBA00004141"/>
    </source>
</evidence>
<dbReference type="SUPFAM" id="SSF103473">
    <property type="entry name" value="MFS general substrate transporter"/>
    <property type="match status" value="1"/>
</dbReference>
<feature type="transmembrane region" description="Helical" evidence="6">
    <location>
        <begin position="360"/>
        <end position="385"/>
    </location>
</feature>
<dbReference type="Pfam" id="PF03209">
    <property type="entry name" value="PUCC"/>
    <property type="match status" value="1"/>
</dbReference>
<evidence type="ECO:0000256" key="3">
    <source>
        <dbReference type="ARBA" id="ARBA00022692"/>
    </source>
</evidence>
<dbReference type="InterPro" id="IPR026036">
    <property type="entry name" value="PucC"/>
</dbReference>
<feature type="transmembrane region" description="Helical" evidence="6">
    <location>
        <begin position="106"/>
        <end position="128"/>
    </location>
</feature>
<keyword evidence="5 6" id="KW-0472">Membrane</keyword>
<dbReference type="PIRSF" id="PIRSF016565">
    <property type="entry name" value="PucC"/>
    <property type="match status" value="1"/>
</dbReference>
<dbReference type="BioCyc" id="RPAL652103:RPDX1_RS19875-MONOMER"/>
<evidence type="ECO:0000256" key="6">
    <source>
        <dbReference type="SAM" id="Phobius"/>
    </source>
</evidence>
<feature type="transmembrane region" description="Helical" evidence="6">
    <location>
        <begin position="443"/>
        <end position="462"/>
    </location>
</feature>
<comment type="similarity">
    <text evidence="2">Belongs to the PucC family.</text>
</comment>
<keyword evidence="3 6" id="KW-0812">Transmembrane</keyword>
<evidence type="ECO:0000313" key="7">
    <source>
        <dbReference type="EMBL" id="ADU45584.1"/>
    </source>
</evidence>
<dbReference type="Gene3D" id="1.20.1250.20">
    <property type="entry name" value="MFS general substrate transporter like domains"/>
    <property type="match status" value="1"/>
</dbReference>
<dbReference type="CDD" id="cd06176">
    <property type="entry name" value="MFS_BCD_PucC-like"/>
    <property type="match status" value="1"/>
</dbReference>
<evidence type="ECO:0000256" key="4">
    <source>
        <dbReference type="ARBA" id="ARBA00022989"/>
    </source>
</evidence>
<dbReference type="AlphaFoldDB" id="E6VJN4"/>
<gene>
    <name evidence="7" type="ordered locus">Rpdx1_4028</name>
</gene>
<sequence length="479" mass="50269">MNTVSQKMMKVWASLGPRFLPFADAATPDLPLSRLLRLSLFQVAVGMSLVLLVGTLNRVMIVELNVPASIVGIMVSLPLLFAPFRALIGFKSDIHKSALGWRRVPFLYKGTMVQFGGLAILPFALLVLSGGGDSGQAPVWVGQVAAAAAFLLIGAGVHTTQTVGLALATDLAPPESRPKVVGLMYTMLMFGMIASAIIFGILLADFSPGRLIQVIQGSAVVTIILNGIASWKMEARRRDNPHQATAHPDAPTGGFRQSWDAFIHGPNAVRRLIAVGLGTMAFSMEDVLLEPYGGEILKLSVGDTTKLTAALAVGGLLGFGYASRVLSRGADPFRMASFGTLVGIPAFLAVIFSADLSSTTASAVVFGFGTLMIGFGAGLFGHGTLTATMNAAPKDQVGLALGAWGAVQASAAGVAIALGGILRDVVTAYAPHGWDGATAGYHFVYYLELVLLIATLVTMFPLTRRRRETILMQGQLSGS</sequence>
<dbReference type="STRING" id="652103.Rpdx1_4028"/>
<dbReference type="PANTHER" id="PTHR23538">
    <property type="entry name" value="44.5 KD BACTERIOCHLOROPHYLL SYNTHASE SUBUNIT"/>
    <property type="match status" value="1"/>
</dbReference>
<reference evidence="7" key="1">
    <citation type="submission" date="2010-12" db="EMBL/GenBank/DDBJ databases">
        <title>Complete sequence of Rhodopseudomonas palustris DX-1.</title>
        <authorList>
            <consortium name="US DOE Joint Genome Institute"/>
            <person name="Lucas S."/>
            <person name="Copeland A."/>
            <person name="Lapidus A."/>
            <person name="Cheng J.-F."/>
            <person name="Goodwin L."/>
            <person name="Pitluck S."/>
            <person name="Misra M."/>
            <person name="Chertkov O."/>
            <person name="Detter J.C."/>
            <person name="Han C."/>
            <person name="Tapia R."/>
            <person name="Land M."/>
            <person name="Hauser L."/>
            <person name="Kyrpides N."/>
            <person name="Ivanova N."/>
            <person name="Ovchinnikova G."/>
            <person name="Logan B."/>
            <person name="Oda Y."/>
            <person name="Harwood C."/>
            <person name="Woyke T."/>
        </authorList>
    </citation>
    <scope>NUCLEOTIDE SEQUENCE [LARGE SCALE GENOMIC DNA]</scope>
    <source>
        <strain evidence="7">DX-1</strain>
    </source>
</reference>
<feature type="transmembrane region" description="Helical" evidence="6">
    <location>
        <begin position="211"/>
        <end position="231"/>
    </location>
</feature>
<feature type="transmembrane region" description="Helical" evidence="6">
    <location>
        <begin position="180"/>
        <end position="204"/>
    </location>
</feature>
<evidence type="ECO:0000256" key="2">
    <source>
        <dbReference type="ARBA" id="ARBA00008412"/>
    </source>
</evidence>
<dbReference type="GO" id="GO:0016020">
    <property type="term" value="C:membrane"/>
    <property type="evidence" value="ECO:0007669"/>
    <property type="project" value="UniProtKB-SubCell"/>
</dbReference>
<dbReference type="OrthoDB" id="8558818at2"/>
<accession>E6VJN4</accession>
<feature type="transmembrane region" description="Helical" evidence="6">
    <location>
        <begin position="397"/>
        <end position="423"/>
    </location>
</feature>
<feature type="transmembrane region" description="Helical" evidence="6">
    <location>
        <begin position="66"/>
        <end position="86"/>
    </location>
</feature>
<feature type="transmembrane region" description="Helical" evidence="6">
    <location>
        <begin position="335"/>
        <end position="354"/>
    </location>
</feature>
<keyword evidence="4 6" id="KW-1133">Transmembrane helix</keyword>
<dbReference type="EMBL" id="CP002418">
    <property type="protein sequence ID" value="ADU45584.1"/>
    <property type="molecule type" value="Genomic_DNA"/>
</dbReference>
<name>E6VJN4_RHOPX</name>
<dbReference type="HOGENOM" id="CLU_030017_0_0_5"/>
<dbReference type="InterPro" id="IPR004896">
    <property type="entry name" value="PucC-rel"/>
</dbReference>
<dbReference type="PANTHER" id="PTHR23538:SF1">
    <property type="entry name" value="44.5 KD BACTERIOCHLOROPHYLL SYNTHASE SUBUNIT"/>
    <property type="match status" value="1"/>
</dbReference>
<evidence type="ECO:0000256" key="5">
    <source>
        <dbReference type="ARBA" id="ARBA00023136"/>
    </source>
</evidence>
<proteinExistence type="inferred from homology"/>
<comment type="subcellular location">
    <subcellularLocation>
        <location evidence="1">Membrane</location>
        <topology evidence="1">Multi-pass membrane protein</topology>
    </subcellularLocation>
</comment>
<protein>
    <submittedName>
        <fullName evidence="7">PUCC protein</fullName>
    </submittedName>
</protein>
<organism evidence="7 8">
    <name type="scientific">Rhodopseudomonas palustris (strain DX-1)</name>
    <dbReference type="NCBI Taxonomy" id="652103"/>
    <lineage>
        <taxon>Bacteria</taxon>
        <taxon>Pseudomonadati</taxon>
        <taxon>Pseudomonadota</taxon>
        <taxon>Alphaproteobacteria</taxon>
        <taxon>Hyphomicrobiales</taxon>
        <taxon>Nitrobacteraceae</taxon>
        <taxon>Rhodopseudomonas</taxon>
    </lineage>
</organism>
<dbReference type="eggNOG" id="COG2814">
    <property type="taxonomic scope" value="Bacteria"/>
</dbReference>
<dbReference type="KEGG" id="rpx:Rpdx1_4028"/>
<evidence type="ECO:0000313" key="8">
    <source>
        <dbReference type="Proteomes" id="UP000001402"/>
    </source>
</evidence>
<dbReference type="Proteomes" id="UP000001402">
    <property type="component" value="Chromosome"/>
</dbReference>
<dbReference type="InterPro" id="IPR036259">
    <property type="entry name" value="MFS_trans_sf"/>
</dbReference>